<feature type="non-terminal residue" evidence="2">
    <location>
        <position position="138"/>
    </location>
</feature>
<name>A0A9K3DAL6_9EUKA</name>
<keyword evidence="3" id="KW-1185">Reference proteome</keyword>
<evidence type="ECO:0000313" key="2">
    <source>
        <dbReference type="EMBL" id="GIQ91146.1"/>
    </source>
</evidence>
<feature type="region of interest" description="Disordered" evidence="1">
    <location>
        <begin position="53"/>
        <end position="138"/>
    </location>
</feature>
<feature type="non-terminal residue" evidence="2">
    <location>
        <position position="1"/>
    </location>
</feature>
<accession>A0A9K3DAL6</accession>
<protein>
    <submittedName>
        <fullName evidence="2">Uncharacterized protein</fullName>
    </submittedName>
</protein>
<reference evidence="2 3" key="1">
    <citation type="journal article" date="2018" name="PLoS ONE">
        <title>The draft genome of Kipferlia bialata reveals reductive genome evolution in fornicate parasites.</title>
        <authorList>
            <person name="Tanifuji G."/>
            <person name="Takabayashi S."/>
            <person name="Kume K."/>
            <person name="Takagi M."/>
            <person name="Nakayama T."/>
            <person name="Kamikawa R."/>
            <person name="Inagaki Y."/>
            <person name="Hashimoto T."/>
        </authorList>
    </citation>
    <scope>NUCLEOTIDE SEQUENCE [LARGE SCALE GENOMIC DNA]</scope>
    <source>
        <strain evidence="2">NY0173</strain>
    </source>
</reference>
<feature type="compositionally biased region" description="Pro residues" evidence="1">
    <location>
        <begin position="109"/>
        <end position="129"/>
    </location>
</feature>
<dbReference type="Proteomes" id="UP000265618">
    <property type="component" value="Unassembled WGS sequence"/>
</dbReference>
<dbReference type="EMBL" id="BDIP01007231">
    <property type="protein sequence ID" value="GIQ91146.1"/>
    <property type="molecule type" value="Genomic_DNA"/>
</dbReference>
<gene>
    <name evidence="2" type="ORF">KIPB_014267</name>
</gene>
<organism evidence="2 3">
    <name type="scientific">Kipferlia bialata</name>
    <dbReference type="NCBI Taxonomy" id="797122"/>
    <lineage>
        <taxon>Eukaryota</taxon>
        <taxon>Metamonada</taxon>
        <taxon>Carpediemonas-like organisms</taxon>
        <taxon>Kipferlia</taxon>
    </lineage>
</organism>
<dbReference type="AlphaFoldDB" id="A0A9K3DAL6"/>
<sequence>VLSRYLSAIATKRGIEYSDPLNPALALSHTAPALPDFNSQGLCLPPDVSGLPTYPTGAPATSGPVPTPMGMGLPPQPAPTHAPTPAPAQDTPNDMDPYGTMGQGQQAPAPAPGAFMPPPSGMYQAPPPFGGDDGQGFP</sequence>
<feature type="compositionally biased region" description="Pro residues" evidence="1">
    <location>
        <begin position="74"/>
        <end position="86"/>
    </location>
</feature>
<evidence type="ECO:0000256" key="1">
    <source>
        <dbReference type="SAM" id="MobiDB-lite"/>
    </source>
</evidence>
<evidence type="ECO:0000313" key="3">
    <source>
        <dbReference type="Proteomes" id="UP000265618"/>
    </source>
</evidence>
<comment type="caution">
    <text evidence="2">The sequence shown here is derived from an EMBL/GenBank/DDBJ whole genome shotgun (WGS) entry which is preliminary data.</text>
</comment>
<proteinExistence type="predicted"/>